<evidence type="ECO:0008006" key="3">
    <source>
        <dbReference type="Google" id="ProtNLM"/>
    </source>
</evidence>
<dbReference type="Proteomes" id="UP000199309">
    <property type="component" value="Unassembled WGS sequence"/>
</dbReference>
<reference evidence="1 2" key="1">
    <citation type="submission" date="2016-10" db="EMBL/GenBank/DDBJ databases">
        <authorList>
            <person name="de Groot N.N."/>
        </authorList>
    </citation>
    <scope>NUCLEOTIDE SEQUENCE [LARGE SCALE GENOMIC DNA]</scope>
    <source>
        <strain evidence="1 2">DSM 16981</strain>
    </source>
</reference>
<protein>
    <recommendedName>
        <fullName evidence="3">Peptidase C39-like domain-containing protein</fullName>
    </recommendedName>
</protein>
<sequence length="237" mass="26642">MKKISTWIGFILFLLFSSYTLNALNLPFNFTASSVSAAASVTSPNENHDIARINSNGQHLLSILDHLDVEHHWLPKQPIHWATGETDDTEKPLTSHCSAFVAAAAAANHIYILRPPEHPQMFLANAQYDWLQTKGRSYGWNLLNNPWQAQSLANRGYLVIAAFKNQQANKPGHIVIIRPSNTAYMHITDEGPHIIQAGMQNYNCTTLQTGFKHHPGAWVSSQNYTVLFYSHKIDNIK</sequence>
<organism evidence="1 2">
    <name type="scientific">Megasphaera paucivorans</name>
    <dbReference type="NCBI Taxonomy" id="349095"/>
    <lineage>
        <taxon>Bacteria</taxon>
        <taxon>Bacillati</taxon>
        <taxon>Bacillota</taxon>
        <taxon>Negativicutes</taxon>
        <taxon>Veillonellales</taxon>
        <taxon>Veillonellaceae</taxon>
        <taxon>Megasphaera</taxon>
    </lineage>
</organism>
<gene>
    <name evidence="1" type="ORF">SAMN05660299_00805</name>
</gene>
<dbReference type="AlphaFoldDB" id="A0A1G9SYS5"/>
<dbReference type="Gene3D" id="3.90.1720.10">
    <property type="entry name" value="endopeptidase domain like (from Nostoc punctiforme)"/>
    <property type="match status" value="1"/>
</dbReference>
<dbReference type="RefSeq" id="WP_218118720.1">
    <property type="nucleotide sequence ID" value="NZ_FNHQ01000006.1"/>
</dbReference>
<proteinExistence type="predicted"/>
<evidence type="ECO:0000313" key="2">
    <source>
        <dbReference type="Proteomes" id="UP000199309"/>
    </source>
</evidence>
<name>A0A1G9SYS5_9FIRM</name>
<accession>A0A1G9SYS5</accession>
<keyword evidence="2" id="KW-1185">Reference proteome</keyword>
<dbReference type="EMBL" id="FNHQ01000006">
    <property type="protein sequence ID" value="SDM40005.1"/>
    <property type="molecule type" value="Genomic_DNA"/>
</dbReference>
<evidence type="ECO:0000313" key="1">
    <source>
        <dbReference type="EMBL" id="SDM40005.1"/>
    </source>
</evidence>